<dbReference type="GO" id="GO:0000785">
    <property type="term" value="C:chromatin"/>
    <property type="evidence" value="ECO:0007669"/>
    <property type="project" value="TreeGrafter"/>
</dbReference>
<dbReference type="SMART" id="SM00558">
    <property type="entry name" value="JmjC"/>
    <property type="match status" value="1"/>
</dbReference>
<dbReference type="GO" id="GO:0051864">
    <property type="term" value="F:histone H3K36 demethylase activity"/>
    <property type="evidence" value="ECO:0007669"/>
    <property type="project" value="TreeGrafter"/>
</dbReference>
<dbReference type="OrthoDB" id="9547406at2759"/>
<dbReference type="Proteomes" id="UP000186594">
    <property type="component" value="Unassembled WGS sequence"/>
</dbReference>
<dbReference type="GO" id="GO:0005634">
    <property type="term" value="C:nucleus"/>
    <property type="evidence" value="ECO:0007669"/>
    <property type="project" value="TreeGrafter"/>
</dbReference>
<dbReference type="InterPro" id="IPR003347">
    <property type="entry name" value="JmjC_dom"/>
</dbReference>
<sequence>MAEPLLSADSIQPDHYWDDGRVPVFKPTMSQFSNFRKFVLSIREFGMLSGIVKVIPPEEWVHNLPPLDQKIQTFKLGAPIEQCIAGSNGAYRQMNLEKRRGYTIAGWRKICETSDHLPPAKRGERRKTLPKTEKKKEKYASDKSGRDSFGLTAAEREEFKDFDYRFEEGGMFTDERCKDMEKIYWKTLTYNSPLYGADLLGSLFDDTTKVWNVARLPNLLSKLPPIAGVNSAYLYFGMWKATFSWHVEDMDLYSINYIHFGAPKFWYSISQPDRHKFERVMR</sequence>
<gene>
    <name evidence="4" type="ORF">NEOLI_004844</name>
</gene>
<dbReference type="GO" id="GO:0032454">
    <property type="term" value="F:histone H3K9 demethylase activity"/>
    <property type="evidence" value="ECO:0007669"/>
    <property type="project" value="TreeGrafter"/>
</dbReference>
<dbReference type="Pfam" id="PF02373">
    <property type="entry name" value="JmjC"/>
    <property type="match status" value="1"/>
</dbReference>
<dbReference type="SMART" id="SM00545">
    <property type="entry name" value="JmjN"/>
    <property type="match status" value="1"/>
</dbReference>
<dbReference type="Gene3D" id="2.60.120.650">
    <property type="entry name" value="Cupin"/>
    <property type="match status" value="1"/>
</dbReference>
<protein>
    <submittedName>
        <fullName evidence="4">DNA damage-responsive transcriptional repressor RPH1</fullName>
    </submittedName>
</protein>
<evidence type="ECO:0000256" key="1">
    <source>
        <dbReference type="SAM" id="MobiDB-lite"/>
    </source>
</evidence>
<dbReference type="PROSITE" id="PS51184">
    <property type="entry name" value="JMJC"/>
    <property type="match status" value="1"/>
</dbReference>
<dbReference type="STRING" id="1198029.A0A1U7LMR6"/>
<feature type="compositionally biased region" description="Basic and acidic residues" evidence="1">
    <location>
        <begin position="126"/>
        <end position="146"/>
    </location>
</feature>
<feature type="region of interest" description="Disordered" evidence="1">
    <location>
        <begin position="116"/>
        <end position="146"/>
    </location>
</feature>
<dbReference type="GO" id="GO:0010468">
    <property type="term" value="P:regulation of gene expression"/>
    <property type="evidence" value="ECO:0007669"/>
    <property type="project" value="TreeGrafter"/>
</dbReference>
<feature type="domain" description="JmjN" evidence="2">
    <location>
        <begin position="22"/>
        <end position="63"/>
    </location>
</feature>
<evidence type="ECO:0000313" key="4">
    <source>
        <dbReference type="EMBL" id="OLL23873.1"/>
    </source>
</evidence>
<dbReference type="Pfam" id="PF02375">
    <property type="entry name" value="JmjN"/>
    <property type="match status" value="1"/>
</dbReference>
<feature type="domain" description="JmjC" evidence="3">
    <location>
        <begin position="205"/>
        <end position="282"/>
    </location>
</feature>
<dbReference type="PANTHER" id="PTHR10694:SF7">
    <property type="entry name" value="[HISTONE H3]-TRIMETHYL-L-LYSINE(9) DEMETHYLASE"/>
    <property type="match status" value="1"/>
</dbReference>
<proteinExistence type="predicted"/>
<dbReference type="EMBL" id="LXFE01001148">
    <property type="protein sequence ID" value="OLL23873.1"/>
    <property type="molecule type" value="Genomic_DNA"/>
</dbReference>
<organism evidence="4 5">
    <name type="scientific">Neolecta irregularis (strain DAH-3)</name>
    <dbReference type="NCBI Taxonomy" id="1198029"/>
    <lineage>
        <taxon>Eukaryota</taxon>
        <taxon>Fungi</taxon>
        <taxon>Dikarya</taxon>
        <taxon>Ascomycota</taxon>
        <taxon>Taphrinomycotina</taxon>
        <taxon>Neolectales</taxon>
        <taxon>Neolectaceae</taxon>
        <taxon>Neolecta</taxon>
    </lineage>
</organism>
<name>A0A1U7LMR6_NEOID</name>
<keyword evidence="5" id="KW-1185">Reference proteome</keyword>
<dbReference type="PANTHER" id="PTHR10694">
    <property type="entry name" value="LYSINE-SPECIFIC DEMETHYLASE"/>
    <property type="match status" value="1"/>
</dbReference>
<accession>A0A1U7LMR6</accession>
<evidence type="ECO:0000259" key="3">
    <source>
        <dbReference type="PROSITE" id="PS51184"/>
    </source>
</evidence>
<dbReference type="SUPFAM" id="SSF51197">
    <property type="entry name" value="Clavaminate synthase-like"/>
    <property type="match status" value="1"/>
</dbReference>
<reference evidence="4 5" key="1">
    <citation type="submission" date="2016-04" db="EMBL/GenBank/DDBJ databases">
        <title>Evolutionary innovation and constraint leading to complex multicellularity in the Ascomycota.</title>
        <authorList>
            <person name="Cisse O."/>
            <person name="Nguyen A."/>
            <person name="Hewitt D.A."/>
            <person name="Jedd G."/>
            <person name="Stajich J.E."/>
        </authorList>
    </citation>
    <scope>NUCLEOTIDE SEQUENCE [LARGE SCALE GENOMIC DNA]</scope>
    <source>
        <strain evidence="4 5">DAH-3</strain>
    </source>
</reference>
<dbReference type="AlphaFoldDB" id="A0A1U7LMR6"/>
<dbReference type="PROSITE" id="PS51183">
    <property type="entry name" value="JMJN"/>
    <property type="match status" value="1"/>
</dbReference>
<feature type="non-terminal residue" evidence="4">
    <location>
        <position position="282"/>
    </location>
</feature>
<evidence type="ECO:0000313" key="5">
    <source>
        <dbReference type="Proteomes" id="UP000186594"/>
    </source>
</evidence>
<evidence type="ECO:0000259" key="2">
    <source>
        <dbReference type="PROSITE" id="PS51183"/>
    </source>
</evidence>
<comment type="caution">
    <text evidence="4">The sequence shown here is derived from an EMBL/GenBank/DDBJ whole genome shotgun (WGS) entry which is preliminary data.</text>
</comment>
<dbReference type="InterPro" id="IPR003349">
    <property type="entry name" value="JmjN"/>
</dbReference>